<dbReference type="Proteomes" id="UP000242699">
    <property type="component" value="Unassembled WGS sequence"/>
</dbReference>
<dbReference type="EMBL" id="PXYT01000040">
    <property type="protein sequence ID" value="PSR26195.1"/>
    <property type="molecule type" value="Genomic_DNA"/>
</dbReference>
<evidence type="ECO:0000313" key="2">
    <source>
        <dbReference type="Proteomes" id="UP000242699"/>
    </source>
</evidence>
<sequence length="472" mass="51814">MNRHPHPSLASRANTIMELAIGTGAGWLAQGWIVPDPVGAGATLNALAVIALSTTLTVKVWDRYCAPRFVNLNHQPERLYIVPWEDGYVVAQPRHHWTVKGSHQWGWRDTETSALYGLAGYVATAQMAQELCRNMSGEWGTLLAPAADLSAAHRALVDQVHLAARQEYGRQPPQQVVELQHWDIAQIPQTSSPAYSALRRVMTRAGPVWEFFPPPPLADSDIGHLKQRLKAIAGAGPDLDDRVVDQALIAHLTPEQHQAWQRQQGTWVMVPLDAAHPAHAERWVAAQLTENGRVMAWEPAVPHTWPSWEAGHQALQPSLGPLAAAPACASSDQAPGLRMRWRHQVVQREGLAVGPAHTVPDDRPWTRALALTDSLAPQWRVMAQDTPHGSRWLAVECTRLSAHQVAVRPLMRPENPHKIWLSAQPDAFEAILGAQGLAAPVTAARITVTLTRPPATVSQVESVSHRTNPLGF</sequence>
<gene>
    <name evidence="1" type="ORF">C7B43_14635</name>
</gene>
<organism evidence="1 2">
    <name type="scientific">Sulfobacillus benefaciens</name>
    <dbReference type="NCBI Taxonomy" id="453960"/>
    <lineage>
        <taxon>Bacteria</taxon>
        <taxon>Bacillati</taxon>
        <taxon>Bacillota</taxon>
        <taxon>Clostridia</taxon>
        <taxon>Eubacteriales</taxon>
        <taxon>Clostridiales Family XVII. Incertae Sedis</taxon>
        <taxon>Sulfobacillus</taxon>
    </lineage>
</organism>
<protein>
    <submittedName>
        <fullName evidence="1">Uncharacterized protein</fullName>
    </submittedName>
</protein>
<reference evidence="1 2" key="1">
    <citation type="journal article" date="2014" name="BMC Genomics">
        <title>Comparison of environmental and isolate Sulfobacillus genomes reveals diverse carbon, sulfur, nitrogen, and hydrogen metabolisms.</title>
        <authorList>
            <person name="Justice N.B."/>
            <person name="Norman A."/>
            <person name="Brown C.T."/>
            <person name="Singh A."/>
            <person name="Thomas B.C."/>
            <person name="Banfield J.F."/>
        </authorList>
    </citation>
    <scope>NUCLEOTIDE SEQUENCE [LARGE SCALE GENOMIC DNA]</scope>
    <source>
        <strain evidence="1">AMDSBA1</strain>
    </source>
</reference>
<comment type="caution">
    <text evidence="1">The sequence shown here is derived from an EMBL/GenBank/DDBJ whole genome shotgun (WGS) entry which is preliminary data.</text>
</comment>
<dbReference type="AlphaFoldDB" id="A0A2T2WVD7"/>
<accession>A0A2T2WVD7</accession>
<name>A0A2T2WVD7_9FIRM</name>
<proteinExistence type="predicted"/>
<evidence type="ECO:0000313" key="1">
    <source>
        <dbReference type="EMBL" id="PSR26195.1"/>
    </source>
</evidence>